<dbReference type="PANTHER" id="PTHR11709:SF394">
    <property type="entry name" value="FI03373P-RELATED"/>
    <property type="match status" value="1"/>
</dbReference>
<evidence type="ECO:0000256" key="4">
    <source>
        <dbReference type="ARBA" id="ARBA00023008"/>
    </source>
</evidence>
<dbReference type="GO" id="GO:0005886">
    <property type="term" value="C:plasma membrane"/>
    <property type="evidence" value="ECO:0007669"/>
    <property type="project" value="TreeGrafter"/>
</dbReference>
<keyword evidence="3" id="KW-0560">Oxidoreductase</keyword>
<reference evidence="7 8" key="1">
    <citation type="journal article" date="2019" name="PLoS Biol.">
        <title>Sex chromosomes control vertical transmission of feminizing Wolbachia symbionts in an isopod.</title>
        <authorList>
            <person name="Becking T."/>
            <person name="Chebbi M.A."/>
            <person name="Giraud I."/>
            <person name="Moumen B."/>
            <person name="Laverre T."/>
            <person name="Caubet Y."/>
            <person name="Peccoud J."/>
            <person name="Gilbert C."/>
            <person name="Cordaux R."/>
        </authorList>
    </citation>
    <scope>NUCLEOTIDE SEQUENCE [LARGE SCALE GENOMIC DNA]</scope>
    <source>
        <strain evidence="7">ANa2</strain>
        <tissue evidence="7">Whole body excluding digestive tract and cuticle</tissue>
    </source>
</reference>
<evidence type="ECO:0000259" key="5">
    <source>
        <dbReference type="Pfam" id="PF00394"/>
    </source>
</evidence>
<evidence type="ECO:0000256" key="3">
    <source>
        <dbReference type="ARBA" id="ARBA00023002"/>
    </source>
</evidence>
<feature type="domain" description="Plastocyanin-like" evidence="5">
    <location>
        <begin position="97"/>
        <end position="149"/>
    </location>
</feature>
<proteinExistence type="inferred from homology"/>
<evidence type="ECO:0000313" key="8">
    <source>
        <dbReference type="Proteomes" id="UP000326759"/>
    </source>
</evidence>
<dbReference type="SUPFAM" id="SSF49503">
    <property type="entry name" value="Cupredoxins"/>
    <property type="match status" value="2"/>
</dbReference>
<feature type="domain" description="Plastocyanin-like" evidence="6">
    <location>
        <begin position="2"/>
        <end position="51"/>
    </location>
</feature>
<gene>
    <name evidence="7" type="primary">LCC4</name>
    <name evidence="7" type="ORF">Anas_02383</name>
</gene>
<comment type="similarity">
    <text evidence="1">Belongs to the multicopper oxidase family.</text>
</comment>
<dbReference type="Pfam" id="PF00394">
    <property type="entry name" value="Cu-oxidase"/>
    <property type="match status" value="1"/>
</dbReference>
<sequence length="242" mass="28453">MDGVPLLNHIECTSFRYHFIADPPGTHYWHSHSGFQRADGMFGSLIVRSRNDSHKNLYDFDDNEHVIFITDWSDKLLIDKFLNHHHTLHENLPAIDNLDSLVIYGGERWDFVIVANQKPGVYWFKFRGLLACDENFLSVYQIAVLRYEGHNGFPSKPQDVNYAFTYRNGLQLNTLNEAPGDRTTFYSAADIRNQDHFEDVSAYAREPDYKIWLESEFYPRDDDWVHNKDFYPFFGESENLKL</sequence>
<name>A0A5N5SY17_9CRUS</name>
<keyword evidence="2" id="KW-0479">Metal-binding</keyword>
<dbReference type="OrthoDB" id="2121828at2759"/>
<organism evidence="7 8">
    <name type="scientific">Armadillidium nasatum</name>
    <dbReference type="NCBI Taxonomy" id="96803"/>
    <lineage>
        <taxon>Eukaryota</taxon>
        <taxon>Metazoa</taxon>
        <taxon>Ecdysozoa</taxon>
        <taxon>Arthropoda</taxon>
        <taxon>Crustacea</taxon>
        <taxon>Multicrustacea</taxon>
        <taxon>Malacostraca</taxon>
        <taxon>Eumalacostraca</taxon>
        <taxon>Peracarida</taxon>
        <taxon>Isopoda</taxon>
        <taxon>Oniscidea</taxon>
        <taxon>Crinocheta</taxon>
        <taxon>Armadillidiidae</taxon>
        <taxon>Armadillidium</taxon>
    </lineage>
</organism>
<dbReference type="InterPro" id="IPR045087">
    <property type="entry name" value="Cu-oxidase_fam"/>
</dbReference>
<dbReference type="Pfam" id="PF07732">
    <property type="entry name" value="Cu-oxidase_3"/>
    <property type="match status" value="1"/>
</dbReference>
<dbReference type="GO" id="GO:0016491">
    <property type="term" value="F:oxidoreductase activity"/>
    <property type="evidence" value="ECO:0007669"/>
    <property type="project" value="UniProtKB-KW"/>
</dbReference>
<dbReference type="Gene3D" id="2.60.40.420">
    <property type="entry name" value="Cupredoxins - blue copper proteins"/>
    <property type="match status" value="2"/>
</dbReference>
<dbReference type="GO" id="GO:0005507">
    <property type="term" value="F:copper ion binding"/>
    <property type="evidence" value="ECO:0007669"/>
    <property type="project" value="InterPro"/>
</dbReference>
<dbReference type="EMBL" id="SEYY01020138">
    <property type="protein sequence ID" value="KAB7497560.1"/>
    <property type="molecule type" value="Genomic_DNA"/>
</dbReference>
<accession>A0A5N5SY17</accession>
<dbReference type="AlphaFoldDB" id="A0A5N5SY17"/>
<dbReference type="InterPro" id="IPR001117">
    <property type="entry name" value="Cu-oxidase_2nd"/>
</dbReference>
<evidence type="ECO:0000256" key="2">
    <source>
        <dbReference type="ARBA" id="ARBA00022723"/>
    </source>
</evidence>
<dbReference type="PANTHER" id="PTHR11709">
    <property type="entry name" value="MULTI-COPPER OXIDASE"/>
    <property type="match status" value="1"/>
</dbReference>
<dbReference type="GO" id="GO:0006826">
    <property type="term" value="P:iron ion transport"/>
    <property type="evidence" value="ECO:0007669"/>
    <property type="project" value="TreeGrafter"/>
</dbReference>
<evidence type="ECO:0000256" key="1">
    <source>
        <dbReference type="ARBA" id="ARBA00010609"/>
    </source>
</evidence>
<evidence type="ECO:0000313" key="7">
    <source>
        <dbReference type="EMBL" id="KAB7497560.1"/>
    </source>
</evidence>
<comment type="caution">
    <text evidence="7">The sequence shown here is derived from an EMBL/GenBank/DDBJ whole genome shotgun (WGS) entry which is preliminary data.</text>
</comment>
<dbReference type="InterPro" id="IPR011707">
    <property type="entry name" value="Cu-oxidase-like_N"/>
</dbReference>
<keyword evidence="8" id="KW-1185">Reference proteome</keyword>
<protein>
    <submittedName>
        <fullName evidence="7">Laccase-4</fullName>
    </submittedName>
</protein>
<dbReference type="Proteomes" id="UP000326759">
    <property type="component" value="Unassembled WGS sequence"/>
</dbReference>
<evidence type="ECO:0000259" key="6">
    <source>
        <dbReference type="Pfam" id="PF07732"/>
    </source>
</evidence>
<keyword evidence="4" id="KW-0186">Copper</keyword>
<dbReference type="InterPro" id="IPR008972">
    <property type="entry name" value="Cupredoxin"/>
</dbReference>